<feature type="compositionally biased region" description="Acidic residues" evidence="4">
    <location>
        <begin position="59"/>
        <end position="79"/>
    </location>
</feature>
<dbReference type="EMBL" id="STGX01000001">
    <property type="protein sequence ID" value="THV32184.1"/>
    <property type="molecule type" value="Genomic_DNA"/>
</dbReference>
<accession>A0A4S8PWJ4</accession>
<dbReference type="GO" id="GO:0016798">
    <property type="term" value="F:hydrolase activity, acting on glycosyl bonds"/>
    <property type="evidence" value="ECO:0007669"/>
    <property type="project" value="UniProtKB-KW"/>
</dbReference>
<reference evidence="6 7" key="1">
    <citation type="journal article" date="2018" name="Int. J. Syst. Evol. Microbiol.">
        <title>Glycomyces paridis sp. nov., isolated from the medicinal plant Paris polyphylla.</title>
        <authorList>
            <person name="Fang X.M."/>
            <person name="Bai J.L."/>
            <person name="Su J."/>
            <person name="Zhao L.L."/>
            <person name="Liu H.Y."/>
            <person name="Ma B.P."/>
            <person name="Zhang Y.Q."/>
            <person name="Yu L.Y."/>
        </authorList>
    </citation>
    <scope>NUCLEOTIDE SEQUENCE [LARGE SCALE GENOMIC DNA]</scope>
    <source>
        <strain evidence="6 7">CPCC 204357</strain>
    </source>
</reference>
<feature type="region of interest" description="Disordered" evidence="4">
    <location>
        <begin position="42"/>
        <end position="91"/>
    </location>
</feature>
<dbReference type="PANTHER" id="PTHR13817:SF138">
    <property type="entry name" value="IMMUNOGLOBULIN-LIKE AND FIBRONECTIN TYPE III DOMAIN-CONTAINING PROTEIN 1"/>
    <property type="match status" value="1"/>
</dbReference>
<feature type="non-terminal residue" evidence="6">
    <location>
        <position position="1"/>
    </location>
</feature>
<evidence type="ECO:0000256" key="1">
    <source>
        <dbReference type="ARBA" id="ARBA00022737"/>
    </source>
</evidence>
<keyword evidence="7" id="KW-1185">Reference proteome</keyword>
<keyword evidence="1" id="KW-0677">Repeat</keyword>
<evidence type="ECO:0000256" key="4">
    <source>
        <dbReference type="SAM" id="MobiDB-lite"/>
    </source>
</evidence>
<dbReference type="SMART" id="SM00060">
    <property type="entry name" value="FN3"/>
    <property type="match status" value="3"/>
</dbReference>
<dbReference type="InterPro" id="IPR013783">
    <property type="entry name" value="Ig-like_fold"/>
</dbReference>
<dbReference type="PANTHER" id="PTHR13817">
    <property type="entry name" value="TITIN"/>
    <property type="match status" value="1"/>
</dbReference>
<dbReference type="Proteomes" id="UP000305792">
    <property type="component" value="Unassembled WGS sequence"/>
</dbReference>
<dbReference type="InterPro" id="IPR050964">
    <property type="entry name" value="Striated_Muscle_Regulatory"/>
</dbReference>
<dbReference type="Pfam" id="PF00041">
    <property type="entry name" value="fn3"/>
    <property type="match status" value="3"/>
</dbReference>
<sequence>TELTRIELDSGGGPIELYHPGDTLFANAVNTNQAVVVSSDGNARLADKNRDDILGGDAPPDEDQGGDDEGDEEGNEEAAPEVGPPGAVTNLGGTVGDGLINLSWDAAPNNGSALTKYVVEGAGETWEIAAGQRVLEIKDLENGTPYTFTVTAHNAEGEGDTATSPSITPSAEVPDPVGAVEATANNDGTVTVSWDEANGQGNEVSGYQVAAVAAGGEQSVVGEATGTTFTAPAGSLDYGTQYVFEVTTLSGTAASEPSAPSGSVTPFNVPDAPGAPLAVTAKDAAGAIEVTWTQPSNNGRDIQKYIVRAGGKEVEATTTSARIEGFSNGETVPVSIVAVNEAGESAPAETSSNTMVAPQVAISGSSSTTSVMTVNFTYDDGGGQATCKLFRSTATSAEVTEPCDGSMNTLQHYASTDHSLRIEITNPVGTAKSDTVTVRTQNINGEVFFGCSEVDSIYCNAGSEDNGGADGVAIMSGPGSGKALGYVKTGKALTAMCYTTGTTVTPRGDEQDGYHEYHKGKDSTNKWIRVNYGDNDVAYISFAWLNIAGEGKNSVGALRDCG</sequence>
<proteinExistence type="predicted"/>
<dbReference type="RefSeq" id="WP_136527957.1">
    <property type="nucleotide sequence ID" value="NZ_STGX01000001.1"/>
</dbReference>
<keyword evidence="3" id="KW-0119">Carbohydrate metabolism</keyword>
<dbReference type="Gene3D" id="2.60.40.10">
    <property type="entry name" value="Immunoglobulins"/>
    <property type="match status" value="3"/>
</dbReference>
<protein>
    <submittedName>
        <fullName evidence="6">Fibronectin type III domain-containing protein</fullName>
    </submittedName>
</protein>
<organism evidence="6 7">
    <name type="scientific">Glycomyces paridis</name>
    <dbReference type="NCBI Taxonomy" id="2126555"/>
    <lineage>
        <taxon>Bacteria</taxon>
        <taxon>Bacillati</taxon>
        <taxon>Actinomycetota</taxon>
        <taxon>Actinomycetes</taxon>
        <taxon>Glycomycetales</taxon>
        <taxon>Glycomycetaceae</taxon>
        <taxon>Glycomyces</taxon>
    </lineage>
</organism>
<feature type="domain" description="Fibronectin type-III" evidence="5">
    <location>
        <begin position="273"/>
        <end position="359"/>
    </location>
</feature>
<evidence type="ECO:0000256" key="2">
    <source>
        <dbReference type="ARBA" id="ARBA00023295"/>
    </source>
</evidence>
<dbReference type="PROSITE" id="PS50853">
    <property type="entry name" value="FN3"/>
    <property type="match status" value="3"/>
</dbReference>
<gene>
    <name evidence="6" type="ORF">E9998_01700</name>
</gene>
<feature type="domain" description="Fibronectin type-III" evidence="5">
    <location>
        <begin position="84"/>
        <end position="173"/>
    </location>
</feature>
<keyword evidence="3" id="KW-0624">Polysaccharide degradation</keyword>
<dbReference type="CDD" id="cd00063">
    <property type="entry name" value="FN3"/>
    <property type="match status" value="3"/>
</dbReference>
<evidence type="ECO:0000313" key="6">
    <source>
        <dbReference type="EMBL" id="THV32184.1"/>
    </source>
</evidence>
<evidence type="ECO:0000256" key="3">
    <source>
        <dbReference type="ARBA" id="ARBA00023326"/>
    </source>
</evidence>
<feature type="domain" description="Fibronectin type-III" evidence="5">
    <location>
        <begin position="176"/>
        <end position="272"/>
    </location>
</feature>
<evidence type="ECO:0000259" key="5">
    <source>
        <dbReference type="PROSITE" id="PS50853"/>
    </source>
</evidence>
<dbReference type="GO" id="GO:0000272">
    <property type="term" value="P:polysaccharide catabolic process"/>
    <property type="evidence" value="ECO:0007669"/>
    <property type="project" value="UniProtKB-KW"/>
</dbReference>
<comment type="caution">
    <text evidence="6">The sequence shown here is derived from an EMBL/GenBank/DDBJ whole genome shotgun (WGS) entry which is preliminary data.</text>
</comment>
<keyword evidence="2" id="KW-0326">Glycosidase</keyword>
<evidence type="ECO:0000313" key="7">
    <source>
        <dbReference type="Proteomes" id="UP000305792"/>
    </source>
</evidence>
<dbReference type="InterPro" id="IPR036116">
    <property type="entry name" value="FN3_sf"/>
</dbReference>
<dbReference type="AlphaFoldDB" id="A0A4S8PWJ4"/>
<name>A0A4S8PWJ4_9ACTN</name>
<dbReference type="InterPro" id="IPR003961">
    <property type="entry name" value="FN3_dom"/>
</dbReference>
<dbReference type="SUPFAM" id="SSF49265">
    <property type="entry name" value="Fibronectin type III"/>
    <property type="match status" value="2"/>
</dbReference>
<keyword evidence="2" id="KW-0378">Hydrolase</keyword>